<sequence>MDARTTPKHPVYTAPTTKSWVFKRNYTFAIIDGGNGNFHCHIWDNIVCAVNIFDQDEYHKYPIGGNGKTYNAWCLKNPPQAYYYWPGAYTMAHCMVEFGPDSGMNDKRSVDNWVVKNIT</sequence>
<reference evidence="1" key="1">
    <citation type="journal article" date="2020" name="Phytopathology">
        <title>Genome sequence of the chestnut blight fungus Cryphonectria parasitica EP155: A fundamental resource for an archetypical invasive plant pathogen.</title>
        <authorList>
            <person name="Crouch J.A."/>
            <person name="Dawe A."/>
            <person name="Aerts A."/>
            <person name="Barry K."/>
            <person name="Churchill A.C.L."/>
            <person name="Grimwood J."/>
            <person name="Hillman B."/>
            <person name="Milgroom M.G."/>
            <person name="Pangilinan J."/>
            <person name="Smith M."/>
            <person name="Salamov A."/>
            <person name="Schmutz J."/>
            <person name="Yadav J."/>
            <person name="Grigoriev I.V."/>
            <person name="Nuss D."/>
        </authorList>
    </citation>
    <scope>NUCLEOTIDE SEQUENCE</scope>
    <source>
        <strain evidence="1">EP155</strain>
    </source>
</reference>
<gene>
    <name evidence="1" type="ORF">M406DRAFT_74093</name>
</gene>
<evidence type="ECO:0000313" key="1">
    <source>
        <dbReference type="EMBL" id="KAF3763479.1"/>
    </source>
</evidence>
<evidence type="ECO:0000313" key="2">
    <source>
        <dbReference type="Proteomes" id="UP000803844"/>
    </source>
</evidence>
<protein>
    <submittedName>
        <fullName evidence="1">Uncharacterized protein</fullName>
    </submittedName>
</protein>
<keyword evidence="2" id="KW-1185">Reference proteome</keyword>
<dbReference type="EMBL" id="MU032349">
    <property type="protein sequence ID" value="KAF3763479.1"/>
    <property type="molecule type" value="Genomic_DNA"/>
</dbReference>
<dbReference type="GeneID" id="63842823"/>
<dbReference type="Proteomes" id="UP000803844">
    <property type="component" value="Unassembled WGS sequence"/>
</dbReference>
<comment type="caution">
    <text evidence="1">The sequence shown here is derived from an EMBL/GenBank/DDBJ whole genome shotgun (WGS) entry which is preliminary data.</text>
</comment>
<dbReference type="OrthoDB" id="73875at2759"/>
<organism evidence="1 2">
    <name type="scientific">Cryphonectria parasitica (strain ATCC 38755 / EP155)</name>
    <dbReference type="NCBI Taxonomy" id="660469"/>
    <lineage>
        <taxon>Eukaryota</taxon>
        <taxon>Fungi</taxon>
        <taxon>Dikarya</taxon>
        <taxon>Ascomycota</taxon>
        <taxon>Pezizomycotina</taxon>
        <taxon>Sordariomycetes</taxon>
        <taxon>Sordariomycetidae</taxon>
        <taxon>Diaporthales</taxon>
        <taxon>Cryphonectriaceae</taxon>
        <taxon>Cryphonectria-Endothia species complex</taxon>
        <taxon>Cryphonectria</taxon>
    </lineage>
</organism>
<accession>A0A9P4XY74</accession>
<proteinExistence type="predicted"/>
<name>A0A9P4XY74_CRYP1</name>
<dbReference type="RefSeq" id="XP_040774440.1">
    <property type="nucleotide sequence ID" value="XM_040925694.1"/>
</dbReference>
<dbReference type="AlphaFoldDB" id="A0A9P4XY74"/>